<dbReference type="Proteomes" id="UP000007110">
    <property type="component" value="Unassembled WGS sequence"/>
</dbReference>
<dbReference type="EC" id="3.4.24.-" evidence="2"/>
<dbReference type="PRINTS" id="PR00480">
    <property type="entry name" value="ASTACIN"/>
</dbReference>
<organism evidence="4 5">
    <name type="scientific">Strongylocentrotus purpuratus</name>
    <name type="common">Purple sea urchin</name>
    <dbReference type="NCBI Taxonomy" id="7668"/>
    <lineage>
        <taxon>Eukaryota</taxon>
        <taxon>Metazoa</taxon>
        <taxon>Echinodermata</taxon>
        <taxon>Eleutherozoa</taxon>
        <taxon>Echinozoa</taxon>
        <taxon>Echinoidea</taxon>
        <taxon>Euechinoidea</taxon>
        <taxon>Echinacea</taxon>
        <taxon>Camarodonta</taxon>
        <taxon>Echinidea</taxon>
        <taxon>Strongylocentrotidae</taxon>
        <taxon>Strongylocentrotus</taxon>
    </lineage>
</organism>
<dbReference type="EnsemblMetazoa" id="XM_003727757">
    <property type="protein sequence ID" value="XP_003727805"/>
    <property type="gene ID" value="LOC590711"/>
</dbReference>
<evidence type="ECO:0000259" key="3">
    <source>
        <dbReference type="PROSITE" id="PS51864"/>
    </source>
</evidence>
<protein>
    <recommendedName>
        <fullName evidence="2">Metalloendopeptidase</fullName>
        <ecNumber evidence="2">3.4.24.-</ecNumber>
    </recommendedName>
</protein>
<reference evidence="5" key="1">
    <citation type="submission" date="2015-02" db="EMBL/GenBank/DDBJ databases">
        <title>Genome sequencing for Strongylocentrotus purpuratus.</title>
        <authorList>
            <person name="Murali S."/>
            <person name="Liu Y."/>
            <person name="Vee V."/>
            <person name="English A."/>
            <person name="Wang M."/>
            <person name="Skinner E."/>
            <person name="Han Y."/>
            <person name="Muzny D.M."/>
            <person name="Worley K.C."/>
            <person name="Gibbs R.A."/>
        </authorList>
    </citation>
    <scope>NUCLEOTIDE SEQUENCE</scope>
</reference>
<dbReference type="PANTHER" id="PTHR10127">
    <property type="entry name" value="DISCOIDIN, CUB, EGF, LAMININ , AND ZINC METALLOPROTEASE DOMAIN CONTAINING"/>
    <property type="match status" value="1"/>
</dbReference>
<evidence type="ECO:0000313" key="5">
    <source>
        <dbReference type="Proteomes" id="UP000007110"/>
    </source>
</evidence>
<keyword evidence="1 2" id="KW-0482">Metalloprotease</keyword>
<dbReference type="OrthoDB" id="291007at2759"/>
<comment type="cofactor">
    <cofactor evidence="1 2">
        <name>Zn(2+)</name>
        <dbReference type="ChEBI" id="CHEBI:29105"/>
    </cofactor>
    <text evidence="1 2">Binds 1 zinc ion per subunit.</text>
</comment>
<evidence type="ECO:0000256" key="2">
    <source>
        <dbReference type="RuleBase" id="RU361183"/>
    </source>
</evidence>
<keyword evidence="2" id="KW-0732">Signal</keyword>
<dbReference type="InterPro" id="IPR001506">
    <property type="entry name" value="Peptidase_M12A"/>
</dbReference>
<feature type="signal peptide" evidence="2">
    <location>
        <begin position="1"/>
        <end position="23"/>
    </location>
</feature>
<feature type="active site" evidence="1">
    <location>
        <position position="193"/>
    </location>
</feature>
<dbReference type="GO" id="GO:0005615">
    <property type="term" value="C:extracellular space"/>
    <property type="evidence" value="ECO:0000318"/>
    <property type="project" value="GO_Central"/>
</dbReference>
<evidence type="ECO:0000313" key="4">
    <source>
        <dbReference type="EnsemblMetazoa" id="XP_003727805"/>
    </source>
</evidence>
<dbReference type="Gene3D" id="3.40.390.10">
    <property type="entry name" value="Collagenase (Catalytic Domain)"/>
    <property type="match status" value="1"/>
</dbReference>
<accession>A0A7M7GI23</accession>
<keyword evidence="1 2" id="KW-0479">Metal-binding</keyword>
<dbReference type="GO" id="GO:0006508">
    <property type="term" value="P:proteolysis"/>
    <property type="evidence" value="ECO:0007669"/>
    <property type="project" value="UniProtKB-KW"/>
</dbReference>
<dbReference type="Pfam" id="PF01400">
    <property type="entry name" value="Astacin"/>
    <property type="match status" value="1"/>
</dbReference>
<comment type="caution">
    <text evidence="1">Lacks conserved residue(s) required for the propagation of feature annotation.</text>
</comment>
<keyword evidence="1 2" id="KW-0378">Hydrolase</keyword>
<sequence>MDQAWLILGVAVACIYLVQQSAARPSPIPRDSLIEGVVNTKESGIPLVYGGNATKHQLELLITHFEAFSDGQDETDVTASKSSSLHSKTVQSRAKRKAVEPEHFWPYGIIPFEMTDTYTEVEKIEIYEGMITWEQGTCVRFVPFKPLLAKQLGHSDRLYVEKRKICTSFLGRRVKGRHLISACPHWTYTMVHELGHAVGMRHQHQTPDRDQYINIHWENIDEKVNLKQSFGIVKDQSLYDQSLLKAIPYDIDSIMHYPSNAFSKHFALPTITVKDKPNHIIDWRTKPSFYDLKLVNLMYKCGNHCGFKLDCQNGGYQSPTDCRVCLCPPTVWGKMCERASKPFDDGQNKPWYTKTLFEQEWWI</sequence>
<dbReference type="SMART" id="SM00235">
    <property type="entry name" value="ZnMc"/>
    <property type="match status" value="1"/>
</dbReference>
<dbReference type="SUPFAM" id="SSF55486">
    <property type="entry name" value="Metalloproteases ('zincins'), catalytic domain"/>
    <property type="match status" value="1"/>
</dbReference>
<keyword evidence="1 2" id="KW-0645">Protease</keyword>
<dbReference type="GO" id="GO:0004222">
    <property type="term" value="F:metalloendopeptidase activity"/>
    <property type="evidence" value="ECO:0000318"/>
    <property type="project" value="GO_Central"/>
</dbReference>
<feature type="binding site" evidence="1">
    <location>
        <position position="192"/>
    </location>
    <ligand>
        <name>Zn(2+)</name>
        <dbReference type="ChEBI" id="CHEBI:29105"/>
        <note>catalytic</note>
    </ligand>
</feature>
<dbReference type="InterPro" id="IPR024079">
    <property type="entry name" value="MetalloPept_cat_dom_sf"/>
</dbReference>
<dbReference type="GO" id="GO:0008270">
    <property type="term" value="F:zinc ion binding"/>
    <property type="evidence" value="ECO:0007669"/>
    <property type="project" value="UniProtKB-UniRule"/>
</dbReference>
<keyword evidence="1 2" id="KW-0862">Zinc</keyword>
<feature type="binding site" evidence="1">
    <location>
        <position position="202"/>
    </location>
    <ligand>
        <name>Zn(2+)</name>
        <dbReference type="ChEBI" id="CHEBI:29105"/>
        <note>catalytic</note>
    </ligand>
</feature>
<dbReference type="AlphaFoldDB" id="A0A7M7GI23"/>
<evidence type="ECO:0000256" key="1">
    <source>
        <dbReference type="PROSITE-ProRule" id="PRU01211"/>
    </source>
</evidence>
<dbReference type="KEGG" id="spu:590711"/>
<keyword evidence="5" id="KW-1185">Reference proteome</keyword>
<dbReference type="RefSeq" id="XP_003727805.2">
    <property type="nucleotide sequence ID" value="XM_003727757.3"/>
</dbReference>
<feature type="chain" id="PRO_5029933077" description="Metalloendopeptidase" evidence="2">
    <location>
        <begin position="24"/>
        <end position="363"/>
    </location>
</feature>
<dbReference type="OMA" id="HWENIDE"/>
<feature type="domain" description="Peptidase M12A" evidence="3">
    <location>
        <begin position="93"/>
        <end position="302"/>
    </location>
</feature>
<proteinExistence type="predicted"/>
<dbReference type="PROSITE" id="PS51864">
    <property type="entry name" value="ASTACIN"/>
    <property type="match status" value="1"/>
</dbReference>
<dbReference type="InterPro" id="IPR006026">
    <property type="entry name" value="Peptidase_Metallo"/>
</dbReference>
<name>A0A7M7GI23_STRPU</name>
<dbReference type="PANTHER" id="PTHR10127:SF873">
    <property type="entry name" value="METALLOENDOPEPTIDASE"/>
    <property type="match status" value="1"/>
</dbReference>
<dbReference type="GeneID" id="590711"/>
<dbReference type="InParanoid" id="A0A7M7GI23"/>
<reference evidence="4" key="2">
    <citation type="submission" date="2021-01" db="UniProtKB">
        <authorList>
            <consortium name="EnsemblMetazoa"/>
        </authorList>
    </citation>
    <scope>IDENTIFICATION</scope>
</reference>
<feature type="binding site" evidence="1">
    <location>
        <position position="196"/>
    </location>
    <ligand>
        <name>Zn(2+)</name>
        <dbReference type="ChEBI" id="CHEBI:29105"/>
        <note>catalytic</note>
    </ligand>
</feature>